<name>A0A430B0G7_9ENTE</name>
<evidence type="ECO:0000313" key="3">
    <source>
        <dbReference type="EMBL" id="RSU13712.1"/>
    </source>
</evidence>
<dbReference type="AlphaFoldDB" id="A0A430B0G7"/>
<reference evidence="3 4" key="1">
    <citation type="submission" date="2017-05" db="EMBL/GenBank/DDBJ databases">
        <title>Vagococcus spp. assemblies.</title>
        <authorList>
            <person name="Gulvik C.A."/>
        </authorList>
    </citation>
    <scope>NUCLEOTIDE SEQUENCE [LARGE SCALE GENOMIC DNA]</scope>
    <source>
        <strain evidence="3 4">SS1714</strain>
    </source>
</reference>
<evidence type="ECO:0000256" key="1">
    <source>
        <dbReference type="ARBA" id="ARBA00010552"/>
    </source>
</evidence>
<accession>A0A430B0G7</accession>
<comment type="caution">
    <text evidence="3">The sequence shown here is derived from an EMBL/GenBank/DDBJ whole genome shotgun (WGS) entry which is preliminary data.</text>
</comment>
<feature type="coiled-coil region" evidence="2">
    <location>
        <begin position="50"/>
        <end position="77"/>
    </location>
</feature>
<sequence>MKKTSNPMTVHSPVGPYVHQVINTGMPLKWVTISGQIGMTKEGDIPETGAEQFKLALSNVKANLKAAEMEVKHMTKLTIFLVDEIDLEIRKECLASFLEGEETAMTLLYIKALANPKLKVEIEAVACK</sequence>
<dbReference type="InterPro" id="IPR006175">
    <property type="entry name" value="YjgF/YER057c/UK114"/>
</dbReference>
<dbReference type="OrthoDB" id="9795206at2"/>
<comment type="similarity">
    <text evidence="1">Belongs to the RutC family.</text>
</comment>
<dbReference type="Proteomes" id="UP000288028">
    <property type="component" value="Unassembled WGS sequence"/>
</dbReference>
<gene>
    <name evidence="3" type="ORF">CBF28_09515</name>
</gene>
<dbReference type="PANTHER" id="PTHR11803">
    <property type="entry name" value="2-IMINOBUTANOATE/2-IMINOPROPANOATE DEAMINASE RIDA"/>
    <property type="match status" value="1"/>
</dbReference>
<dbReference type="EMBL" id="NGKB01000008">
    <property type="protein sequence ID" value="RSU13712.1"/>
    <property type="molecule type" value="Genomic_DNA"/>
</dbReference>
<dbReference type="Pfam" id="PF01042">
    <property type="entry name" value="Ribonuc_L-PSP"/>
    <property type="match status" value="1"/>
</dbReference>
<dbReference type="InterPro" id="IPR035959">
    <property type="entry name" value="RutC-like_sf"/>
</dbReference>
<dbReference type="GO" id="GO:0005829">
    <property type="term" value="C:cytosol"/>
    <property type="evidence" value="ECO:0007669"/>
    <property type="project" value="TreeGrafter"/>
</dbReference>
<dbReference type="GeneID" id="95582049"/>
<dbReference type="GO" id="GO:0019239">
    <property type="term" value="F:deaminase activity"/>
    <property type="evidence" value="ECO:0007669"/>
    <property type="project" value="TreeGrafter"/>
</dbReference>
<protein>
    <submittedName>
        <fullName evidence="3">Enamine deaminase RidA</fullName>
    </submittedName>
</protein>
<organism evidence="3 4">
    <name type="scientific">Vagococcus carniphilus</name>
    <dbReference type="NCBI Taxonomy" id="218144"/>
    <lineage>
        <taxon>Bacteria</taxon>
        <taxon>Bacillati</taxon>
        <taxon>Bacillota</taxon>
        <taxon>Bacilli</taxon>
        <taxon>Lactobacillales</taxon>
        <taxon>Enterococcaceae</taxon>
        <taxon>Vagococcus</taxon>
    </lineage>
</organism>
<dbReference type="RefSeq" id="WP_126794635.1">
    <property type="nucleotide sequence ID" value="NZ_CP060720.1"/>
</dbReference>
<dbReference type="SUPFAM" id="SSF55298">
    <property type="entry name" value="YjgF-like"/>
    <property type="match status" value="1"/>
</dbReference>
<proteinExistence type="inferred from homology"/>
<dbReference type="CDD" id="cd00448">
    <property type="entry name" value="YjgF_YER057c_UK114_family"/>
    <property type="match status" value="1"/>
</dbReference>
<keyword evidence="2" id="KW-0175">Coiled coil</keyword>
<evidence type="ECO:0000313" key="4">
    <source>
        <dbReference type="Proteomes" id="UP000288028"/>
    </source>
</evidence>
<keyword evidence="4" id="KW-1185">Reference proteome</keyword>
<dbReference type="PANTHER" id="PTHR11803:SF58">
    <property type="entry name" value="PROTEIN HMF1-RELATED"/>
    <property type="match status" value="1"/>
</dbReference>
<dbReference type="Gene3D" id="3.30.1330.40">
    <property type="entry name" value="RutC-like"/>
    <property type="match status" value="1"/>
</dbReference>
<evidence type="ECO:0000256" key="2">
    <source>
        <dbReference type="SAM" id="Coils"/>
    </source>
</evidence>